<dbReference type="EMBL" id="MU274954">
    <property type="protein sequence ID" value="KAI0083773.1"/>
    <property type="molecule type" value="Genomic_DNA"/>
</dbReference>
<name>A0ACB8TNZ9_9APHY</name>
<accession>A0ACB8TNZ9</accession>
<organism evidence="1 2">
    <name type="scientific">Irpex rosettiformis</name>
    <dbReference type="NCBI Taxonomy" id="378272"/>
    <lineage>
        <taxon>Eukaryota</taxon>
        <taxon>Fungi</taxon>
        <taxon>Dikarya</taxon>
        <taxon>Basidiomycota</taxon>
        <taxon>Agaricomycotina</taxon>
        <taxon>Agaricomycetes</taxon>
        <taxon>Polyporales</taxon>
        <taxon>Irpicaceae</taxon>
        <taxon>Irpex</taxon>
    </lineage>
</organism>
<evidence type="ECO:0000313" key="2">
    <source>
        <dbReference type="Proteomes" id="UP001055072"/>
    </source>
</evidence>
<gene>
    <name evidence="1" type="ORF">BDY19DRAFT_899806</name>
</gene>
<dbReference type="Proteomes" id="UP001055072">
    <property type="component" value="Unassembled WGS sequence"/>
</dbReference>
<keyword evidence="2" id="KW-1185">Reference proteome</keyword>
<sequence length="460" mass="54442">MNQEVNELLYLSNIHECSKKNCLDNKYKTCKARFPRDVHKQTTVDSKSGALILRKGEAWLNTFTPTLTYLLRCNTDVTSLLSGTAIKSVVAYITDYITKSPLKTHIIFDAVKTIFAKNMEELAEDEDKLKKGRSVITKIVNSLTAKSEIGSPMASMYLLNHNDHYTSHKFQKFYWRPYVYEVKTDWKSQNTDSRISPILDYIYRPKKYENVSLYDWIRMANKIKIRQNKNYQRMNGSETDSNSEIDSDCELELNHENFVKNKSDIKQKDENYHNIYKNDLTNTDYHRYDNFLIDHPQYNTHKVCLLTENKAKVPDFIGGALPRYDSGNQEEYCMTMLIFFRPWRKGRDLKTEANTWCEEFKQYNFTNKEHNIMKYFNLRYECNDARDDYAAQRRAQKNPNNDWPYYLDHQTTEWLDKHDKNISLELSDNFDTNEYLESALSSLRRMSEIEELAQKLGLLD</sequence>
<proteinExistence type="predicted"/>
<protein>
    <submittedName>
        <fullName evidence="1">Uncharacterized protein</fullName>
    </submittedName>
</protein>
<reference evidence="1" key="1">
    <citation type="journal article" date="2021" name="Environ. Microbiol.">
        <title>Gene family expansions and transcriptome signatures uncover fungal adaptations to wood decay.</title>
        <authorList>
            <person name="Hage H."/>
            <person name="Miyauchi S."/>
            <person name="Viragh M."/>
            <person name="Drula E."/>
            <person name="Min B."/>
            <person name="Chaduli D."/>
            <person name="Navarro D."/>
            <person name="Favel A."/>
            <person name="Norest M."/>
            <person name="Lesage-Meessen L."/>
            <person name="Balint B."/>
            <person name="Merenyi Z."/>
            <person name="de Eugenio L."/>
            <person name="Morin E."/>
            <person name="Martinez A.T."/>
            <person name="Baldrian P."/>
            <person name="Stursova M."/>
            <person name="Martinez M.J."/>
            <person name="Novotny C."/>
            <person name="Magnuson J.K."/>
            <person name="Spatafora J.W."/>
            <person name="Maurice S."/>
            <person name="Pangilinan J."/>
            <person name="Andreopoulos W."/>
            <person name="LaButti K."/>
            <person name="Hundley H."/>
            <person name="Na H."/>
            <person name="Kuo A."/>
            <person name="Barry K."/>
            <person name="Lipzen A."/>
            <person name="Henrissat B."/>
            <person name="Riley R."/>
            <person name="Ahrendt S."/>
            <person name="Nagy L.G."/>
            <person name="Grigoriev I.V."/>
            <person name="Martin F."/>
            <person name="Rosso M.N."/>
        </authorList>
    </citation>
    <scope>NUCLEOTIDE SEQUENCE</scope>
    <source>
        <strain evidence="1">CBS 384.51</strain>
    </source>
</reference>
<evidence type="ECO:0000313" key="1">
    <source>
        <dbReference type="EMBL" id="KAI0083773.1"/>
    </source>
</evidence>
<feature type="non-terminal residue" evidence="1">
    <location>
        <position position="460"/>
    </location>
</feature>
<comment type="caution">
    <text evidence="1">The sequence shown here is derived from an EMBL/GenBank/DDBJ whole genome shotgun (WGS) entry which is preliminary data.</text>
</comment>